<dbReference type="InterPro" id="IPR006680">
    <property type="entry name" value="Amidohydro-rel"/>
</dbReference>
<proteinExistence type="inferred from homology"/>
<organism evidence="3 4">
    <name type="scientific">Horticoccus luteus</name>
    <dbReference type="NCBI Taxonomy" id="2862869"/>
    <lineage>
        <taxon>Bacteria</taxon>
        <taxon>Pseudomonadati</taxon>
        <taxon>Verrucomicrobiota</taxon>
        <taxon>Opitutia</taxon>
        <taxon>Opitutales</taxon>
        <taxon>Opitutaceae</taxon>
        <taxon>Horticoccus</taxon>
    </lineage>
</organism>
<accession>A0A8F9XGW7</accession>
<protein>
    <submittedName>
        <fullName evidence="3">Amidohydrolase family protein</fullName>
    </submittedName>
</protein>
<feature type="domain" description="Amidohydrolase-related" evidence="2">
    <location>
        <begin position="7"/>
        <end position="282"/>
    </location>
</feature>
<dbReference type="InterPro" id="IPR032466">
    <property type="entry name" value="Metal_Hydrolase"/>
</dbReference>
<keyword evidence="4" id="KW-1185">Reference proteome</keyword>
<evidence type="ECO:0000313" key="4">
    <source>
        <dbReference type="Proteomes" id="UP000825051"/>
    </source>
</evidence>
<dbReference type="SUPFAM" id="SSF51556">
    <property type="entry name" value="Metallo-dependent hydrolases"/>
    <property type="match status" value="1"/>
</dbReference>
<dbReference type="EMBL" id="CP080507">
    <property type="protein sequence ID" value="QYM78685.1"/>
    <property type="molecule type" value="Genomic_DNA"/>
</dbReference>
<dbReference type="Gene3D" id="3.20.20.140">
    <property type="entry name" value="Metal-dependent hydrolases"/>
    <property type="match status" value="1"/>
</dbReference>
<dbReference type="Pfam" id="PF04909">
    <property type="entry name" value="Amidohydro_2"/>
    <property type="match status" value="1"/>
</dbReference>
<evidence type="ECO:0000259" key="2">
    <source>
        <dbReference type="Pfam" id="PF04909"/>
    </source>
</evidence>
<reference evidence="3" key="1">
    <citation type="submission" date="2021-08" db="EMBL/GenBank/DDBJ databases">
        <title>Genome of a novel bacterium of the phylum Verrucomicrobia, Oleiharenicola sp. KSB-15.</title>
        <authorList>
            <person name="Chung J.-H."/>
            <person name="Ahn J.-H."/>
            <person name="Yoon Y."/>
            <person name="Kim D.-Y."/>
            <person name="An S.-H."/>
            <person name="Park I."/>
            <person name="Yeon J."/>
        </authorList>
    </citation>
    <scope>NUCLEOTIDE SEQUENCE</scope>
    <source>
        <strain evidence="3">KSB-15</strain>
    </source>
</reference>
<sequence length="283" mass="32239">MPNFPIVDTHLHIWNLDRLRYPWLAGVPMLNRNHLIDEYRRVCGPVQVAKMVFLQCEADFAQFQEEADWVTEMAAIDPRIRGIVPWAPLEKGDAAEADLARLAANPLIKGIRRIIQFEADQAFCLQPDFVRGVQLLPRHGLSFDLCVNHRQLANTIKLVRQCPNVSFVLDHIGKPDIKAGLLDPWRAELRELAAFPNVVCKMSGLVTEADFQKWTAADLRPYIDHVMDCFGFDRVMFGGDWPVASQATDYPRWVQTLDDALAGASPDECHKLYVRNAEAFYRV</sequence>
<dbReference type="InterPro" id="IPR052350">
    <property type="entry name" value="Metallo-dep_Lactonases"/>
</dbReference>
<dbReference type="KEGG" id="ole:K0B96_15490"/>
<dbReference type="PANTHER" id="PTHR43569">
    <property type="entry name" value="AMIDOHYDROLASE"/>
    <property type="match status" value="1"/>
</dbReference>
<dbReference type="AlphaFoldDB" id="A0A8F9XGW7"/>
<comment type="similarity">
    <text evidence="1">Belongs to the metallo-dependent hydrolases superfamily.</text>
</comment>
<evidence type="ECO:0000256" key="1">
    <source>
        <dbReference type="ARBA" id="ARBA00038310"/>
    </source>
</evidence>
<dbReference type="Proteomes" id="UP000825051">
    <property type="component" value="Chromosome"/>
</dbReference>
<gene>
    <name evidence="3" type="ORF">K0B96_15490</name>
</gene>
<evidence type="ECO:0000313" key="3">
    <source>
        <dbReference type="EMBL" id="QYM78685.1"/>
    </source>
</evidence>
<dbReference type="GO" id="GO:0016787">
    <property type="term" value="F:hydrolase activity"/>
    <property type="evidence" value="ECO:0007669"/>
    <property type="project" value="InterPro"/>
</dbReference>
<dbReference type="PANTHER" id="PTHR43569:SF2">
    <property type="entry name" value="AMIDOHYDROLASE-RELATED DOMAIN-CONTAINING PROTEIN"/>
    <property type="match status" value="1"/>
</dbReference>
<dbReference type="RefSeq" id="WP_220161789.1">
    <property type="nucleotide sequence ID" value="NZ_CP080507.1"/>
</dbReference>
<name>A0A8F9XGW7_9BACT</name>